<evidence type="ECO:0000313" key="3">
    <source>
        <dbReference type="WBParaSite" id="HPBE_0002477601-mRNA-1"/>
    </source>
</evidence>
<evidence type="ECO:0000313" key="2">
    <source>
        <dbReference type="Proteomes" id="UP000050761"/>
    </source>
</evidence>
<reference evidence="3" key="2">
    <citation type="submission" date="2019-09" db="UniProtKB">
        <authorList>
            <consortium name="WormBaseParasite"/>
        </authorList>
    </citation>
    <scope>IDENTIFICATION</scope>
</reference>
<reference evidence="1 2" key="1">
    <citation type="submission" date="2018-11" db="EMBL/GenBank/DDBJ databases">
        <authorList>
            <consortium name="Pathogen Informatics"/>
        </authorList>
    </citation>
    <scope>NUCLEOTIDE SEQUENCE [LARGE SCALE GENOMIC DNA]</scope>
</reference>
<dbReference type="EMBL" id="UZAH01036836">
    <property type="protein sequence ID" value="VDP47218.1"/>
    <property type="molecule type" value="Genomic_DNA"/>
</dbReference>
<sequence length="119" mass="13151">MALDISITGFRVVHTNHDTPMTEISDRQNDIHKQIDKTAQSGLMAIDTSERDFALAFTDIDYPGGFGPQERYPQKIDNTAQTGLMAIDTSKTGSALAFSDLDYTGGKVSDRRKDIHKKS</sequence>
<accession>A0A3P8EKD6</accession>
<dbReference type="Proteomes" id="UP000050761">
    <property type="component" value="Unassembled WGS sequence"/>
</dbReference>
<gene>
    <name evidence="1" type="ORF">HPBE_LOCUS24775</name>
</gene>
<keyword evidence="2" id="KW-1185">Reference proteome</keyword>
<dbReference type="WBParaSite" id="HPBE_0002477601-mRNA-1">
    <property type="protein sequence ID" value="HPBE_0002477601-mRNA-1"/>
    <property type="gene ID" value="HPBE_0002477601"/>
</dbReference>
<evidence type="ECO:0000313" key="1">
    <source>
        <dbReference type="EMBL" id="VDP47218.1"/>
    </source>
</evidence>
<name>A0A183GQ06_HELPZ</name>
<proteinExistence type="predicted"/>
<organism evidence="2 3">
    <name type="scientific">Heligmosomoides polygyrus</name>
    <name type="common">Parasitic roundworm</name>
    <dbReference type="NCBI Taxonomy" id="6339"/>
    <lineage>
        <taxon>Eukaryota</taxon>
        <taxon>Metazoa</taxon>
        <taxon>Ecdysozoa</taxon>
        <taxon>Nematoda</taxon>
        <taxon>Chromadorea</taxon>
        <taxon>Rhabditida</taxon>
        <taxon>Rhabditina</taxon>
        <taxon>Rhabditomorpha</taxon>
        <taxon>Strongyloidea</taxon>
        <taxon>Heligmosomidae</taxon>
        <taxon>Heligmosomoides</taxon>
    </lineage>
</organism>
<protein>
    <submittedName>
        <fullName evidence="3">Tnp_DDE_dom domain-containing protein</fullName>
    </submittedName>
</protein>
<accession>A0A183GQ06</accession>
<dbReference type="AlphaFoldDB" id="A0A183GQ06"/>